<dbReference type="InterPro" id="IPR036770">
    <property type="entry name" value="Ankyrin_rpt-contain_sf"/>
</dbReference>
<dbReference type="Proteomes" id="UP000694888">
    <property type="component" value="Unplaced"/>
</dbReference>
<dbReference type="SMART" id="SM00248">
    <property type="entry name" value="ANK"/>
    <property type="match status" value="3"/>
</dbReference>
<proteinExistence type="predicted"/>
<dbReference type="PANTHER" id="PTHR24171">
    <property type="entry name" value="ANKYRIN REPEAT DOMAIN-CONTAINING PROTEIN 39-RELATED"/>
    <property type="match status" value="1"/>
</dbReference>
<accession>A0ABM0K3N0</accession>
<dbReference type="Gene3D" id="1.25.40.20">
    <property type="entry name" value="Ankyrin repeat-containing domain"/>
    <property type="match status" value="1"/>
</dbReference>
<dbReference type="Pfam" id="PF12796">
    <property type="entry name" value="Ank_2"/>
    <property type="match status" value="1"/>
</dbReference>
<dbReference type="InterPro" id="IPR002110">
    <property type="entry name" value="Ankyrin_rpt"/>
</dbReference>
<sequence>MAAPSSVASAVGAGDYTTVKRLLESGADANKKSRDGMTPLAVAAFWGYDHLVDLLIEKGADINACNSGTLWTALHCAAFQGHGKVIMTLMDRQPDLYKVDTQGRSAVDFASAHDSIWAFFAAAGCKRTPKADLVRMDIVKKVSKDDPSIPSRDVLEFSRPGSAYIFNDNISQERQEANVMAASAMGDVLAGVDDDREQERWSRRANNPSLSIWNN</sequence>
<dbReference type="GeneID" id="101861986"/>
<dbReference type="PROSITE" id="PS50297">
    <property type="entry name" value="ANK_REP_REGION"/>
    <property type="match status" value="1"/>
</dbReference>
<feature type="repeat" description="ANK" evidence="3">
    <location>
        <begin position="35"/>
        <end position="67"/>
    </location>
</feature>
<evidence type="ECO:0000256" key="3">
    <source>
        <dbReference type="PROSITE-ProRule" id="PRU00023"/>
    </source>
</evidence>
<evidence type="ECO:0000313" key="5">
    <source>
        <dbReference type="Proteomes" id="UP000694888"/>
    </source>
</evidence>
<dbReference type="PROSITE" id="PS50088">
    <property type="entry name" value="ANK_REPEAT"/>
    <property type="match status" value="1"/>
</dbReference>
<feature type="compositionally biased region" description="Polar residues" evidence="4">
    <location>
        <begin position="204"/>
        <end position="215"/>
    </location>
</feature>
<dbReference type="SUPFAM" id="SSF48403">
    <property type="entry name" value="Ankyrin repeat"/>
    <property type="match status" value="1"/>
</dbReference>
<protein>
    <submittedName>
        <fullName evidence="6">Delta-latroinsectotoxin-Lt1a</fullName>
    </submittedName>
</protein>
<evidence type="ECO:0000256" key="2">
    <source>
        <dbReference type="ARBA" id="ARBA00023043"/>
    </source>
</evidence>
<gene>
    <name evidence="6" type="primary">LOC101861986</name>
</gene>
<evidence type="ECO:0000313" key="6">
    <source>
        <dbReference type="RefSeq" id="XP_005108004.1"/>
    </source>
</evidence>
<reference evidence="6" key="1">
    <citation type="submission" date="2025-08" db="UniProtKB">
        <authorList>
            <consortium name="RefSeq"/>
        </authorList>
    </citation>
    <scope>IDENTIFICATION</scope>
</reference>
<name>A0ABM0K3N0_APLCA</name>
<dbReference type="RefSeq" id="XP_005108004.1">
    <property type="nucleotide sequence ID" value="XM_005107947.3"/>
</dbReference>
<feature type="region of interest" description="Disordered" evidence="4">
    <location>
        <begin position="196"/>
        <end position="215"/>
    </location>
</feature>
<keyword evidence="1" id="KW-0677">Repeat</keyword>
<keyword evidence="2 3" id="KW-0040">ANK repeat</keyword>
<keyword evidence="5" id="KW-1185">Reference proteome</keyword>
<organism evidence="5 6">
    <name type="scientific">Aplysia californica</name>
    <name type="common">California sea hare</name>
    <dbReference type="NCBI Taxonomy" id="6500"/>
    <lineage>
        <taxon>Eukaryota</taxon>
        <taxon>Metazoa</taxon>
        <taxon>Spiralia</taxon>
        <taxon>Lophotrochozoa</taxon>
        <taxon>Mollusca</taxon>
        <taxon>Gastropoda</taxon>
        <taxon>Heterobranchia</taxon>
        <taxon>Euthyneura</taxon>
        <taxon>Tectipleura</taxon>
        <taxon>Aplysiida</taxon>
        <taxon>Aplysioidea</taxon>
        <taxon>Aplysiidae</taxon>
        <taxon>Aplysia</taxon>
    </lineage>
</organism>
<evidence type="ECO:0000256" key="1">
    <source>
        <dbReference type="ARBA" id="ARBA00022737"/>
    </source>
</evidence>
<evidence type="ECO:0000256" key="4">
    <source>
        <dbReference type="SAM" id="MobiDB-lite"/>
    </source>
</evidence>